<organism evidence="2 3">
    <name type="scientific">Rhodococcus globerulus</name>
    <dbReference type="NCBI Taxonomy" id="33008"/>
    <lineage>
        <taxon>Bacteria</taxon>
        <taxon>Bacillati</taxon>
        <taxon>Actinomycetota</taxon>
        <taxon>Actinomycetes</taxon>
        <taxon>Mycobacteriales</taxon>
        <taxon>Nocardiaceae</taxon>
        <taxon>Rhodococcus</taxon>
    </lineage>
</organism>
<dbReference type="RefSeq" id="WP_317541114.1">
    <property type="nucleotide sequence ID" value="NZ_JAWLKB010000003.1"/>
</dbReference>
<gene>
    <name evidence="2" type="ORF">R3Q16_09190</name>
</gene>
<dbReference type="InterPro" id="IPR000639">
    <property type="entry name" value="Epox_hydrolase-like"/>
</dbReference>
<dbReference type="Pfam" id="PF00561">
    <property type="entry name" value="Abhydrolase_1"/>
    <property type="match status" value="1"/>
</dbReference>
<dbReference type="PANTHER" id="PTHR46438:SF11">
    <property type="entry name" value="LIPASE-RELATED"/>
    <property type="match status" value="1"/>
</dbReference>
<dbReference type="InterPro" id="IPR029058">
    <property type="entry name" value="AB_hydrolase_fold"/>
</dbReference>
<dbReference type="InterPro" id="IPR000073">
    <property type="entry name" value="AB_hydrolase_1"/>
</dbReference>
<feature type="domain" description="AB hydrolase-1" evidence="1">
    <location>
        <begin position="45"/>
        <end position="293"/>
    </location>
</feature>
<dbReference type="PRINTS" id="PR00412">
    <property type="entry name" value="EPOXHYDRLASE"/>
</dbReference>
<evidence type="ECO:0000313" key="3">
    <source>
        <dbReference type="Proteomes" id="UP001185927"/>
    </source>
</evidence>
<dbReference type="GO" id="GO:0016787">
    <property type="term" value="F:hydrolase activity"/>
    <property type="evidence" value="ECO:0007669"/>
    <property type="project" value="UniProtKB-KW"/>
</dbReference>
<evidence type="ECO:0000259" key="1">
    <source>
        <dbReference type="Pfam" id="PF00561"/>
    </source>
</evidence>
<keyword evidence="2" id="KW-0378">Hydrolase</keyword>
<proteinExistence type="predicted"/>
<protein>
    <submittedName>
        <fullName evidence="2">Alpha/beta hydrolase</fullName>
    </submittedName>
</protein>
<dbReference type="EMBL" id="JAWLKB010000003">
    <property type="protein sequence ID" value="MDV6266777.1"/>
    <property type="molecule type" value="Genomic_DNA"/>
</dbReference>
<dbReference type="Gene3D" id="3.40.50.1820">
    <property type="entry name" value="alpha/beta hydrolase"/>
    <property type="match status" value="1"/>
</dbReference>
<dbReference type="Proteomes" id="UP001185927">
    <property type="component" value="Unassembled WGS sequence"/>
</dbReference>
<keyword evidence="3" id="KW-1185">Reference proteome</keyword>
<name>A0ABU4BRD4_RHOGO</name>
<comment type="caution">
    <text evidence="2">The sequence shown here is derived from an EMBL/GenBank/DDBJ whole genome shotgun (WGS) entry which is preliminary data.</text>
</comment>
<dbReference type="PRINTS" id="PR00111">
    <property type="entry name" value="ABHYDROLASE"/>
</dbReference>
<reference evidence="2 3" key="1">
    <citation type="submission" date="2023-10" db="EMBL/GenBank/DDBJ databases">
        <title>Development of a sustainable strategy for remediation of hydrocarbon-contaminated territories based on the waste exchange concept.</title>
        <authorList>
            <person name="Krivoruchko A."/>
        </authorList>
    </citation>
    <scope>NUCLEOTIDE SEQUENCE [LARGE SCALE GENOMIC DNA]</scope>
    <source>
        <strain evidence="2 3">IEGM 1203</strain>
    </source>
</reference>
<dbReference type="PANTHER" id="PTHR46438">
    <property type="entry name" value="ALPHA/BETA-HYDROLASES SUPERFAMILY PROTEIN"/>
    <property type="match status" value="1"/>
</dbReference>
<evidence type="ECO:0000313" key="2">
    <source>
        <dbReference type="EMBL" id="MDV6266777.1"/>
    </source>
</evidence>
<accession>A0ABU4BRD4</accession>
<sequence>MTLPRSAVEAVDTALSAPWGGISNIADLDGDMHWVDFGGPEDSTPIVLVHGLGGSHLNWVRVAPTLAKHTRVYAVDLPGFGLTQAHGRTTHIQANAALLNRFIDTVVGKPVILFGNSMGGMVSALATAARPDSVAGLVLVDPALPLPIRIPDPVIAAQFLVYALPYVGEQAMSLGRRTMTDEQLATQMTNLCFVDPTRADSEVVAAGAALSKIRRGFATQDAEFLQAARSLLTVLARPQKYRKALRDISAPTLLLHGERDRLVSVAAARSAATAHPHWTTIILGDTGHTPQLELPDEFNRHVLAWLSHTSLITT</sequence>
<dbReference type="SUPFAM" id="SSF53474">
    <property type="entry name" value="alpha/beta-Hydrolases"/>
    <property type="match status" value="1"/>
</dbReference>